<keyword evidence="3 5" id="KW-1133">Transmembrane helix</keyword>
<evidence type="ECO:0000256" key="3">
    <source>
        <dbReference type="ARBA" id="ARBA00022989"/>
    </source>
</evidence>
<dbReference type="GO" id="GO:0016874">
    <property type="term" value="F:ligase activity"/>
    <property type="evidence" value="ECO:0007669"/>
    <property type="project" value="UniProtKB-KW"/>
</dbReference>
<evidence type="ECO:0000256" key="4">
    <source>
        <dbReference type="ARBA" id="ARBA00023136"/>
    </source>
</evidence>
<evidence type="ECO:0000256" key="5">
    <source>
        <dbReference type="SAM" id="Phobius"/>
    </source>
</evidence>
<dbReference type="InterPro" id="IPR051533">
    <property type="entry name" value="WaaL-like"/>
</dbReference>
<evidence type="ECO:0000256" key="2">
    <source>
        <dbReference type="ARBA" id="ARBA00022692"/>
    </source>
</evidence>
<feature type="transmembrane region" description="Helical" evidence="5">
    <location>
        <begin position="102"/>
        <end position="119"/>
    </location>
</feature>
<dbReference type="PANTHER" id="PTHR37422:SF17">
    <property type="entry name" value="O-ANTIGEN LIGASE"/>
    <property type="match status" value="1"/>
</dbReference>
<feature type="transmembrane region" description="Helical" evidence="5">
    <location>
        <begin position="49"/>
        <end position="64"/>
    </location>
</feature>
<reference evidence="7 8" key="1">
    <citation type="submission" date="2016-11" db="EMBL/GenBank/DDBJ databases">
        <authorList>
            <person name="Jaros S."/>
            <person name="Januszkiewicz K."/>
            <person name="Wedrychowicz H."/>
        </authorList>
    </citation>
    <scope>NUCLEOTIDE SEQUENCE [LARGE SCALE GENOMIC DNA]</scope>
    <source>
        <strain evidence="7 8">DSM 3090</strain>
    </source>
</reference>
<organism evidence="7 8">
    <name type="scientific">Hathewaya proteolytica DSM 3090</name>
    <dbReference type="NCBI Taxonomy" id="1121331"/>
    <lineage>
        <taxon>Bacteria</taxon>
        <taxon>Bacillati</taxon>
        <taxon>Bacillota</taxon>
        <taxon>Clostridia</taxon>
        <taxon>Eubacteriales</taxon>
        <taxon>Clostridiaceae</taxon>
        <taxon>Hathewaya</taxon>
    </lineage>
</organism>
<evidence type="ECO:0000313" key="7">
    <source>
        <dbReference type="EMBL" id="SHK10971.1"/>
    </source>
</evidence>
<keyword evidence="8" id="KW-1185">Reference proteome</keyword>
<dbReference type="PANTHER" id="PTHR37422">
    <property type="entry name" value="TEICHURONIC ACID BIOSYNTHESIS PROTEIN TUAE"/>
    <property type="match status" value="1"/>
</dbReference>
<evidence type="ECO:0000256" key="1">
    <source>
        <dbReference type="ARBA" id="ARBA00004141"/>
    </source>
</evidence>
<dbReference type="OrthoDB" id="1951378at2"/>
<keyword evidence="7" id="KW-0436">Ligase</keyword>
<dbReference type="Proteomes" id="UP000183952">
    <property type="component" value="Unassembled WGS sequence"/>
</dbReference>
<feature type="transmembrane region" description="Helical" evidence="5">
    <location>
        <begin position="333"/>
        <end position="356"/>
    </location>
</feature>
<feature type="transmembrane region" description="Helical" evidence="5">
    <location>
        <begin position="289"/>
        <end position="313"/>
    </location>
</feature>
<dbReference type="RefSeq" id="WP_072903746.1">
    <property type="nucleotide sequence ID" value="NZ_FRAD01000014.1"/>
</dbReference>
<feature type="domain" description="O-antigen ligase-related" evidence="6">
    <location>
        <begin position="206"/>
        <end position="347"/>
    </location>
</feature>
<keyword evidence="2 5" id="KW-0812">Transmembrane</keyword>
<dbReference type="STRING" id="1121331.SAMN02745248_01787"/>
<dbReference type="EMBL" id="FRAD01000014">
    <property type="protein sequence ID" value="SHK10971.1"/>
    <property type="molecule type" value="Genomic_DNA"/>
</dbReference>
<feature type="transmembrane region" description="Helical" evidence="5">
    <location>
        <begin position="20"/>
        <end position="43"/>
    </location>
</feature>
<feature type="transmembrane region" description="Helical" evidence="5">
    <location>
        <begin position="204"/>
        <end position="234"/>
    </location>
</feature>
<evidence type="ECO:0000259" key="6">
    <source>
        <dbReference type="Pfam" id="PF04932"/>
    </source>
</evidence>
<protein>
    <submittedName>
        <fullName evidence="7">O-antigen ligase</fullName>
    </submittedName>
</protein>
<gene>
    <name evidence="7" type="ORF">SAMN02745248_01787</name>
</gene>
<dbReference type="InterPro" id="IPR007016">
    <property type="entry name" value="O-antigen_ligase-rel_domated"/>
</dbReference>
<dbReference type="Pfam" id="PF04932">
    <property type="entry name" value="Wzy_C"/>
    <property type="match status" value="1"/>
</dbReference>
<name>A0A1M6PSU4_9CLOT</name>
<accession>A0A1M6PSU4</accession>
<feature type="transmembrane region" description="Helical" evidence="5">
    <location>
        <begin position="131"/>
        <end position="155"/>
    </location>
</feature>
<feature type="transmembrane region" description="Helical" evidence="5">
    <location>
        <begin position="368"/>
        <end position="386"/>
    </location>
</feature>
<feature type="transmembrane region" description="Helical" evidence="5">
    <location>
        <begin position="76"/>
        <end position="96"/>
    </location>
</feature>
<dbReference type="AlphaFoldDB" id="A0A1M6PSU4"/>
<comment type="subcellular location">
    <subcellularLocation>
        <location evidence="1">Membrane</location>
        <topology evidence="1">Multi-pass membrane protein</topology>
    </subcellularLocation>
</comment>
<dbReference type="GO" id="GO:0016020">
    <property type="term" value="C:membrane"/>
    <property type="evidence" value="ECO:0007669"/>
    <property type="project" value="UniProtKB-SubCell"/>
</dbReference>
<sequence>MIKLMDNIAKITENKFKNKYFRYGILFAMLFFTSGIALGEYAVVKLMKYIYFSALTFFVTIYILKDKHLREKLLGFNVLFLSVMAFSILSSIWSVYHLETLKNAYFLCITTIPAIYIGITYDKEEFFHMIFIWFLALGIINLYISIIGLPGTIQLEEMRYAFRPIKGLFKHRNTLGLYSVLGAGISVWMYINSEKNKKRRKMSVACMVICLMLIYLSKSMTSLLLLPVMIFLVLACRNRKLASMTLIFIIPGIILILLIIVTSPPFYVKILERMGRDASLTSRSVIWDGVLRGIVAKPFLGFGFSAFLTANVYGKCYIRNIYGSIPPSAHNGFLELMVDFGGLCTIFIIGMLIMTLRKMKKLNLHIKDNNYLSFIISFVVYVFLFNLVESPIIKQFSTIYIFLVVFSNILQREEKESSL</sequence>
<evidence type="ECO:0000313" key="8">
    <source>
        <dbReference type="Proteomes" id="UP000183952"/>
    </source>
</evidence>
<feature type="transmembrane region" description="Helical" evidence="5">
    <location>
        <begin position="175"/>
        <end position="192"/>
    </location>
</feature>
<keyword evidence="4 5" id="KW-0472">Membrane</keyword>
<proteinExistence type="predicted"/>
<feature type="transmembrane region" description="Helical" evidence="5">
    <location>
        <begin position="246"/>
        <end position="268"/>
    </location>
</feature>